<dbReference type="Proteomes" id="UP000199699">
    <property type="component" value="Unassembled WGS sequence"/>
</dbReference>
<name>A0A1C6SYS1_9ACTN</name>
<dbReference type="InterPro" id="IPR037523">
    <property type="entry name" value="VOC_core"/>
</dbReference>
<proteinExistence type="predicted"/>
<dbReference type="RefSeq" id="WP_091091523.1">
    <property type="nucleotide sequence ID" value="NZ_FMHT01000003.1"/>
</dbReference>
<accession>A0A1C6SYS1</accession>
<dbReference type="InterPro" id="IPR052164">
    <property type="entry name" value="Anthracycline_SecMetBiosynth"/>
</dbReference>
<evidence type="ECO:0000259" key="1">
    <source>
        <dbReference type="PROSITE" id="PS51819"/>
    </source>
</evidence>
<dbReference type="PROSITE" id="PS51819">
    <property type="entry name" value="VOC"/>
    <property type="match status" value="1"/>
</dbReference>
<dbReference type="InterPro" id="IPR029068">
    <property type="entry name" value="Glyas_Bleomycin-R_OHBP_Dase"/>
</dbReference>
<dbReference type="EMBL" id="FMHT01000003">
    <property type="protein sequence ID" value="SCL34462.1"/>
    <property type="molecule type" value="Genomic_DNA"/>
</dbReference>
<protein>
    <recommendedName>
        <fullName evidence="1">VOC domain-containing protein</fullName>
    </recommendedName>
</protein>
<dbReference type="SUPFAM" id="SSF54593">
    <property type="entry name" value="Glyoxalase/Bleomycin resistance protein/Dihydroxybiphenyl dioxygenase"/>
    <property type="match status" value="1"/>
</dbReference>
<sequence>MADVNSVDTTPTANYLAPGWFDISTPDAERTRAFYKELFGWTVHVLDETYSLVGGANGEPMGGIGQAGPDAPYTGIVTYFPVPDVEAALVQAEKLGGTRRMDPQAIPGRGRIAAFADPDGNVVGLMSP</sequence>
<dbReference type="Gene3D" id="3.10.180.10">
    <property type="entry name" value="2,3-Dihydroxybiphenyl 1,2-Dioxygenase, domain 1"/>
    <property type="match status" value="1"/>
</dbReference>
<dbReference type="PANTHER" id="PTHR33993">
    <property type="entry name" value="GLYOXALASE-RELATED"/>
    <property type="match status" value="1"/>
</dbReference>
<keyword evidence="3" id="KW-1185">Reference proteome</keyword>
<dbReference type="PANTHER" id="PTHR33993:SF14">
    <property type="entry name" value="GB|AAF24581.1"/>
    <property type="match status" value="1"/>
</dbReference>
<reference evidence="2 3" key="1">
    <citation type="submission" date="2016-06" db="EMBL/GenBank/DDBJ databases">
        <authorList>
            <person name="Kjaerup R.B."/>
            <person name="Dalgaard T.S."/>
            <person name="Juul-Madsen H.R."/>
        </authorList>
    </citation>
    <scope>NUCLEOTIDE SEQUENCE [LARGE SCALE GENOMIC DNA]</scope>
    <source>
        <strain evidence="2 3">DSM 43818</strain>
    </source>
</reference>
<dbReference type="InterPro" id="IPR004360">
    <property type="entry name" value="Glyas_Fos-R_dOase_dom"/>
</dbReference>
<evidence type="ECO:0000313" key="2">
    <source>
        <dbReference type="EMBL" id="SCL34462.1"/>
    </source>
</evidence>
<dbReference type="STRING" id="145857.GA0070616_4975"/>
<evidence type="ECO:0000313" key="3">
    <source>
        <dbReference type="Proteomes" id="UP000199699"/>
    </source>
</evidence>
<dbReference type="OrthoDB" id="9793039at2"/>
<feature type="domain" description="VOC" evidence="1">
    <location>
        <begin position="17"/>
        <end position="128"/>
    </location>
</feature>
<dbReference type="CDD" id="cd07247">
    <property type="entry name" value="SgaA_N_like"/>
    <property type="match status" value="1"/>
</dbReference>
<organism evidence="2 3">
    <name type="scientific">Micromonospora nigra</name>
    <dbReference type="NCBI Taxonomy" id="145857"/>
    <lineage>
        <taxon>Bacteria</taxon>
        <taxon>Bacillati</taxon>
        <taxon>Actinomycetota</taxon>
        <taxon>Actinomycetes</taxon>
        <taxon>Micromonosporales</taxon>
        <taxon>Micromonosporaceae</taxon>
        <taxon>Micromonospora</taxon>
    </lineage>
</organism>
<dbReference type="AlphaFoldDB" id="A0A1C6SYS1"/>
<gene>
    <name evidence="2" type="ORF">GA0070616_4975</name>
</gene>
<dbReference type="Pfam" id="PF00903">
    <property type="entry name" value="Glyoxalase"/>
    <property type="match status" value="1"/>
</dbReference>